<dbReference type="EMBL" id="MCFE01000061">
    <property type="protein sequence ID" value="ORY02117.1"/>
    <property type="molecule type" value="Genomic_DNA"/>
</dbReference>
<evidence type="ECO:0000313" key="2">
    <source>
        <dbReference type="Proteomes" id="UP000193498"/>
    </source>
</evidence>
<keyword evidence="2" id="KW-1185">Reference proteome</keyword>
<dbReference type="OrthoDB" id="73465at2759"/>
<dbReference type="Proteomes" id="UP000193498">
    <property type="component" value="Unassembled WGS sequence"/>
</dbReference>
<name>A0A1Y1YWN8_9FUNG</name>
<sequence>MRMYPQALLKQMKLKEHPQYSSSDINAFFNSDANFWFMDDGHFINRDQNDFLYAITHELFHGLGVTTNWIQYFTPYSQGFTPFPRFSKREDGKLVFHGFIEAAFDRYLVEAHTSRSISHYTKALNSFVPPGTVFQNETEFMRAFNQSRQSTVASHFHKLATTKNAITFRVGKKASKADDIVLETSLNPFIPGSGITHLDYTTYSNTSDFLMRFTQLFGENLLTDVDIGGQYVAGPIGPRLTTMMRTLGYRINPKPESWVDILKRRYPLKGQ</sequence>
<organism evidence="1 2">
    <name type="scientific">Basidiobolus meristosporus CBS 931.73</name>
    <dbReference type="NCBI Taxonomy" id="1314790"/>
    <lineage>
        <taxon>Eukaryota</taxon>
        <taxon>Fungi</taxon>
        <taxon>Fungi incertae sedis</taxon>
        <taxon>Zoopagomycota</taxon>
        <taxon>Entomophthoromycotina</taxon>
        <taxon>Basidiobolomycetes</taxon>
        <taxon>Basidiobolales</taxon>
        <taxon>Basidiobolaceae</taxon>
        <taxon>Basidiobolus</taxon>
    </lineage>
</organism>
<proteinExistence type="predicted"/>
<comment type="caution">
    <text evidence="1">The sequence shown here is derived from an EMBL/GenBank/DDBJ whole genome shotgun (WGS) entry which is preliminary data.</text>
</comment>
<dbReference type="AlphaFoldDB" id="A0A1Y1YWN8"/>
<evidence type="ECO:0008006" key="3">
    <source>
        <dbReference type="Google" id="ProtNLM"/>
    </source>
</evidence>
<dbReference type="InParanoid" id="A0A1Y1YWN8"/>
<protein>
    <recommendedName>
        <fullName evidence="3">Sequence orphan</fullName>
    </recommendedName>
</protein>
<reference evidence="1 2" key="1">
    <citation type="submission" date="2016-07" db="EMBL/GenBank/DDBJ databases">
        <title>Pervasive Adenine N6-methylation of Active Genes in Fungi.</title>
        <authorList>
            <consortium name="DOE Joint Genome Institute"/>
            <person name="Mondo S.J."/>
            <person name="Dannebaum R.O."/>
            <person name="Kuo R.C."/>
            <person name="Labutti K."/>
            <person name="Haridas S."/>
            <person name="Kuo A."/>
            <person name="Salamov A."/>
            <person name="Ahrendt S.R."/>
            <person name="Lipzen A."/>
            <person name="Sullivan W."/>
            <person name="Andreopoulos W.B."/>
            <person name="Clum A."/>
            <person name="Lindquist E."/>
            <person name="Daum C."/>
            <person name="Ramamoorthy G.K."/>
            <person name="Gryganskyi A."/>
            <person name="Culley D."/>
            <person name="Magnuson J.K."/>
            <person name="James T.Y."/>
            <person name="O'Malley M.A."/>
            <person name="Stajich J.E."/>
            <person name="Spatafora J.W."/>
            <person name="Visel A."/>
            <person name="Grigoriev I.V."/>
        </authorList>
    </citation>
    <scope>NUCLEOTIDE SEQUENCE [LARGE SCALE GENOMIC DNA]</scope>
    <source>
        <strain evidence="1 2">CBS 931.73</strain>
    </source>
</reference>
<evidence type="ECO:0000313" key="1">
    <source>
        <dbReference type="EMBL" id="ORY02117.1"/>
    </source>
</evidence>
<accession>A0A1Y1YWN8</accession>
<gene>
    <name evidence="1" type="ORF">K493DRAFT_277530</name>
</gene>